<keyword evidence="2" id="KW-1185">Reference proteome</keyword>
<evidence type="ECO:0000313" key="2">
    <source>
        <dbReference type="Proteomes" id="UP000318585"/>
    </source>
</evidence>
<dbReference type="Proteomes" id="UP000318585">
    <property type="component" value="Unassembled WGS sequence"/>
</dbReference>
<proteinExistence type="predicted"/>
<reference evidence="1 2" key="1">
    <citation type="submission" date="2019-07" db="EMBL/GenBank/DDBJ databases">
        <title>Novel species of Flavobacterium.</title>
        <authorList>
            <person name="Liu Q."/>
            <person name="Xin Y.-H."/>
        </authorList>
    </citation>
    <scope>NUCLEOTIDE SEQUENCE [LARGE SCALE GENOMIC DNA]</scope>
    <source>
        <strain evidence="1 2">LB3P56</strain>
    </source>
</reference>
<organism evidence="1 2">
    <name type="scientific">Flavobacterium franklandianum</name>
    <dbReference type="NCBI Taxonomy" id="2594430"/>
    <lineage>
        <taxon>Bacteria</taxon>
        <taxon>Pseudomonadati</taxon>
        <taxon>Bacteroidota</taxon>
        <taxon>Flavobacteriia</taxon>
        <taxon>Flavobacteriales</taxon>
        <taxon>Flavobacteriaceae</taxon>
        <taxon>Flavobacterium</taxon>
    </lineage>
</organism>
<dbReference type="AlphaFoldDB" id="A0A553C8A8"/>
<dbReference type="OrthoDB" id="1348364at2"/>
<dbReference type="EMBL" id="VJZR01000011">
    <property type="protein sequence ID" value="TRX16739.1"/>
    <property type="molecule type" value="Genomic_DNA"/>
</dbReference>
<sequence>MKKIILALLFVTGLNAQTTEIEYNYLTKGYQETVTKGLDLKQGYELKDMFVHNETNYQFDFKLFNEQSTKKTKAILVIATSKTWGNVYYLCLPISNLDLQLKYNDYLQTWDKDILRAYSFALSRITSLSLESAD</sequence>
<evidence type="ECO:0000313" key="1">
    <source>
        <dbReference type="EMBL" id="TRX16739.1"/>
    </source>
</evidence>
<name>A0A553C8A8_9FLAO</name>
<dbReference type="RefSeq" id="WP_144071785.1">
    <property type="nucleotide sequence ID" value="NZ_VJZR01000011.1"/>
</dbReference>
<gene>
    <name evidence="1" type="ORF">FNW17_12315</name>
</gene>
<comment type="caution">
    <text evidence="1">The sequence shown here is derived from an EMBL/GenBank/DDBJ whole genome shotgun (WGS) entry which is preliminary data.</text>
</comment>
<accession>A0A553C8A8</accession>
<protein>
    <submittedName>
        <fullName evidence="1">Uncharacterized protein</fullName>
    </submittedName>
</protein>